<keyword evidence="3" id="KW-1185">Reference proteome</keyword>
<dbReference type="PANTHER" id="PTHR35596">
    <property type="entry name" value="DUF2263 DOMAIN-CONTAINING PROTEIN"/>
    <property type="match status" value="1"/>
</dbReference>
<protein>
    <recommendedName>
        <fullName evidence="1">Microbial-type PARG catalytic domain-containing protein</fullName>
    </recommendedName>
</protein>
<dbReference type="SUPFAM" id="SSF52949">
    <property type="entry name" value="Macro domain-like"/>
    <property type="match status" value="1"/>
</dbReference>
<evidence type="ECO:0000313" key="3">
    <source>
        <dbReference type="Proteomes" id="UP001178507"/>
    </source>
</evidence>
<dbReference type="Proteomes" id="UP001178507">
    <property type="component" value="Unassembled WGS sequence"/>
</dbReference>
<name>A0AA36J9C0_9DINO</name>
<comment type="caution">
    <text evidence="2">The sequence shown here is derived from an EMBL/GenBank/DDBJ whole genome shotgun (WGS) entry which is preliminary data.</text>
</comment>
<reference evidence="2" key="1">
    <citation type="submission" date="2023-08" db="EMBL/GenBank/DDBJ databases">
        <authorList>
            <person name="Chen Y."/>
            <person name="Shah S."/>
            <person name="Dougan E. K."/>
            <person name="Thang M."/>
            <person name="Chan C."/>
        </authorList>
    </citation>
    <scope>NUCLEOTIDE SEQUENCE</scope>
</reference>
<dbReference type="InterPro" id="IPR043472">
    <property type="entry name" value="Macro_dom-like"/>
</dbReference>
<organism evidence="2 3">
    <name type="scientific">Effrenium voratum</name>
    <dbReference type="NCBI Taxonomy" id="2562239"/>
    <lineage>
        <taxon>Eukaryota</taxon>
        <taxon>Sar</taxon>
        <taxon>Alveolata</taxon>
        <taxon>Dinophyceae</taxon>
        <taxon>Suessiales</taxon>
        <taxon>Symbiodiniaceae</taxon>
        <taxon>Effrenium</taxon>
    </lineage>
</organism>
<dbReference type="EMBL" id="CAUJNA010003397">
    <property type="protein sequence ID" value="CAJ1401070.1"/>
    <property type="molecule type" value="Genomic_DNA"/>
</dbReference>
<gene>
    <name evidence="2" type="ORF">EVOR1521_LOCUS24283</name>
</gene>
<proteinExistence type="predicted"/>
<feature type="domain" description="Microbial-type PARG catalytic" evidence="1">
    <location>
        <begin position="75"/>
        <end position="134"/>
    </location>
</feature>
<evidence type="ECO:0000313" key="2">
    <source>
        <dbReference type="EMBL" id="CAJ1401070.1"/>
    </source>
</evidence>
<dbReference type="Gene3D" id="3.40.220.10">
    <property type="entry name" value="Leucine Aminopeptidase, subunit E, domain 1"/>
    <property type="match status" value="1"/>
</dbReference>
<dbReference type="AlphaFoldDB" id="A0AA36J9C0"/>
<sequence>MHRFRLSTELCRQLESRFRAWPVGRGEVRGIVEANDAIVARGGFFAADEWQAIPVPVVEAVQCPETLEAPALRFEVTEICCANIDTVSAALMLGDACALNFANADTPGGRYRSGGLAQEEDLCRLLPQLYPALASCSYPIPPGTSLVAQNLLAVRQPGTYATCASLGLVTILSAAMPCGARRPKSGWAGSEWADTVTLRIRSVLHAAKHTGHANVVLGAFGCGAFGNPAGHVAAIFREQLMSPEFRGAFATVVFAIIDPMGTGNLKPFRQELAKIHQGPVPCAIQEHPDGEEKGVAVCSAWAAPPPPHVPSQNANARPLLLIGLGGILVRLRACRRRCDLRRFFIHLTTLSEEGKYFISVVQQFSVLRLLLASRLRILYQGLKYLHDTKGVRSYPIGQVPFRLSLPPWPSNLFKDRHVGL</sequence>
<dbReference type="InterPro" id="IPR019261">
    <property type="entry name" value="PARG_cat_microbial"/>
</dbReference>
<dbReference type="NCBIfam" id="TIGR02452">
    <property type="entry name" value="TIGR02452 family protein"/>
    <property type="match status" value="1"/>
</dbReference>
<dbReference type="InterPro" id="IPR012664">
    <property type="entry name" value="CHP02452"/>
</dbReference>
<dbReference type="PANTHER" id="PTHR35596:SF1">
    <property type="entry name" value="MICROBIAL-TYPE PARG CATALYTIC DOMAIN-CONTAINING PROTEIN"/>
    <property type="match status" value="1"/>
</dbReference>
<accession>A0AA36J9C0</accession>
<dbReference type="Pfam" id="PF10021">
    <property type="entry name" value="PARG_cat_microb"/>
    <property type="match status" value="1"/>
</dbReference>
<evidence type="ECO:0000259" key="1">
    <source>
        <dbReference type="Pfam" id="PF10021"/>
    </source>
</evidence>